<dbReference type="EMBL" id="MU857804">
    <property type="protein sequence ID" value="KAK4243548.1"/>
    <property type="molecule type" value="Genomic_DNA"/>
</dbReference>
<dbReference type="PANTHER" id="PTHR48070:SF7">
    <property type="entry name" value="SERINE HYDROLASE FSH DOMAIN-CONTAINING PROTEIN-RELATED"/>
    <property type="match status" value="1"/>
</dbReference>
<sequence>MASEPNRIRVLGLHGMGTSGTIFRTQTCECSPAFRQKLPANFIFEFLDAPYHVTAAPATDIFFKSDHHLGWWEAPTIESIRNAHRLLDEHLEKHGPYDILMGFSQGCSLIASYLLYHTRKTPNTPLRFKAVLFICGGIPLPVLEYLGIEVPEEAKKINQKTSELLRNRTQSLQRMAEQHKDIKPGHATPWDDVTGLQHDPNKIPKEGNVFGLDLSNLPDDLLIRIPTVHVYGAKDPRFPAACQLARFCTNRKEYDHGGGHDIPRSTVVSETIAGLMTQLVKEIQ</sequence>
<dbReference type="SUPFAM" id="SSF53474">
    <property type="entry name" value="alpha/beta-Hydrolases"/>
    <property type="match status" value="1"/>
</dbReference>
<dbReference type="InterPro" id="IPR029058">
    <property type="entry name" value="AB_hydrolase_fold"/>
</dbReference>
<protein>
    <submittedName>
        <fullName evidence="3">Serine hydrolase FSH</fullName>
    </submittedName>
</protein>
<dbReference type="Gene3D" id="3.40.50.1820">
    <property type="entry name" value="alpha/beta hydrolase"/>
    <property type="match status" value="1"/>
</dbReference>
<dbReference type="InterPro" id="IPR050593">
    <property type="entry name" value="LovG"/>
</dbReference>
<dbReference type="InterPro" id="IPR005645">
    <property type="entry name" value="FSH-like_dom"/>
</dbReference>
<comment type="caution">
    <text evidence="3">The sequence shown here is derived from an EMBL/GenBank/DDBJ whole genome shotgun (WGS) entry which is preliminary data.</text>
</comment>
<name>A0AAN7CMM4_9PEZI</name>
<evidence type="ECO:0000313" key="3">
    <source>
        <dbReference type="EMBL" id="KAK4243548.1"/>
    </source>
</evidence>
<dbReference type="Pfam" id="PF03959">
    <property type="entry name" value="FSH1"/>
    <property type="match status" value="1"/>
</dbReference>
<proteinExistence type="predicted"/>
<keyword evidence="4" id="KW-1185">Reference proteome</keyword>
<accession>A0AAN7CMM4</accession>
<dbReference type="GO" id="GO:0005634">
    <property type="term" value="C:nucleus"/>
    <property type="evidence" value="ECO:0007669"/>
    <property type="project" value="TreeGrafter"/>
</dbReference>
<feature type="domain" description="Serine hydrolase" evidence="2">
    <location>
        <begin position="7"/>
        <end position="270"/>
    </location>
</feature>
<dbReference type="PANTHER" id="PTHR48070">
    <property type="entry name" value="ESTERASE OVCA2"/>
    <property type="match status" value="1"/>
</dbReference>
<keyword evidence="1 3" id="KW-0378">Hydrolase</keyword>
<dbReference type="GO" id="GO:0019748">
    <property type="term" value="P:secondary metabolic process"/>
    <property type="evidence" value="ECO:0007669"/>
    <property type="project" value="TreeGrafter"/>
</dbReference>
<gene>
    <name evidence="3" type="ORF">C7999DRAFT_18112</name>
</gene>
<reference evidence="3" key="2">
    <citation type="submission" date="2023-05" db="EMBL/GenBank/DDBJ databases">
        <authorList>
            <consortium name="Lawrence Berkeley National Laboratory"/>
            <person name="Steindorff A."/>
            <person name="Hensen N."/>
            <person name="Bonometti L."/>
            <person name="Westerberg I."/>
            <person name="Brannstrom I.O."/>
            <person name="Guillou S."/>
            <person name="Cros-Aarteil S."/>
            <person name="Calhoun S."/>
            <person name="Haridas S."/>
            <person name="Kuo A."/>
            <person name="Mondo S."/>
            <person name="Pangilinan J."/>
            <person name="Riley R."/>
            <person name="Labutti K."/>
            <person name="Andreopoulos B."/>
            <person name="Lipzen A."/>
            <person name="Chen C."/>
            <person name="Yanf M."/>
            <person name="Daum C."/>
            <person name="Ng V."/>
            <person name="Clum A."/>
            <person name="Ohm R."/>
            <person name="Martin F."/>
            <person name="Silar P."/>
            <person name="Natvig D."/>
            <person name="Lalanne C."/>
            <person name="Gautier V."/>
            <person name="Ament-Velasquez S.L."/>
            <person name="Kruys A."/>
            <person name="Hutchinson M.I."/>
            <person name="Powell A.J."/>
            <person name="Barry K."/>
            <person name="Miller A.N."/>
            <person name="Grigoriev I.V."/>
            <person name="Debuchy R."/>
            <person name="Gladieux P."/>
            <person name="Thoren M.H."/>
            <person name="Johannesson H."/>
        </authorList>
    </citation>
    <scope>NUCLEOTIDE SEQUENCE</scope>
    <source>
        <strain evidence="3">CBS 359.72</strain>
    </source>
</reference>
<evidence type="ECO:0000313" key="4">
    <source>
        <dbReference type="Proteomes" id="UP001303647"/>
    </source>
</evidence>
<dbReference type="Proteomes" id="UP001303647">
    <property type="component" value="Unassembled WGS sequence"/>
</dbReference>
<dbReference type="GO" id="GO:0016787">
    <property type="term" value="F:hydrolase activity"/>
    <property type="evidence" value="ECO:0007669"/>
    <property type="project" value="UniProtKB-KW"/>
</dbReference>
<evidence type="ECO:0000259" key="2">
    <source>
        <dbReference type="Pfam" id="PF03959"/>
    </source>
</evidence>
<dbReference type="GO" id="GO:0005737">
    <property type="term" value="C:cytoplasm"/>
    <property type="evidence" value="ECO:0007669"/>
    <property type="project" value="TreeGrafter"/>
</dbReference>
<evidence type="ECO:0000256" key="1">
    <source>
        <dbReference type="ARBA" id="ARBA00022801"/>
    </source>
</evidence>
<dbReference type="AlphaFoldDB" id="A0AAN7CMM4"/>
<organism evidence="3 4">
    <name type="scientific">Corynascus novoguineensis</name>
    <dbReference type="NCBI Taxonomy" id="1126955"/>
    <lineage>
        <taxon>Eukaryota</taxon>
        <taxon>Fungi</taxon>
        <taxon>Dikarya</taxon>
        <taxon>Ascomycota</taxon>
        <taxon>Pezizomycotina</taxon>
        <taxon>Sordariomycetes</taxon>
        <taxon>Sordariomycetidae</taxon>
        <taxon>Sordariales</taxon>
        <taxon>Chaetomiaceae</taxon>
        <taxon>Corynascus</taxon>
    </lineage>
</organism>
<reference evidence="3" key="1">
    <citation type="journal article" date="2023" name="Mol. Phylogenet. Evol.">
        <title>Genome-scale phylogeny and comparative genomics of the fungal order Sordariales.</title>
        <authorList>
            <person name="Hensen N."/>
            <person name="Bonometti L."/>
            <person name="Westerberg I."/>
            <person name="Brannstrom I.O."/>
            <person name="Guillou S."/>
            <person name="Cros-Aarteil S."/>
            <person name="Calhoun S."/>
            <person name="Haridas S."/>
            <person name="Kuo A."/>
            <person name="Mondo S."/>
            <person name="Pangilinan J."/>
            <person name="Riley R."/>
            <person name="LaButti K."/>
            <person name="Andreopoulos B."/>
            <person name="Lipzen A."/>
            <person name="Chen C."/>
            <person name="Yan M."/>
            <person name="Daum C."/>
            <person name="Ng V."/>
            <person name="Clum A."/>
            <person name="Steindorff A."/>
            <person name="Ohm R.A."/>
            <person name="Martin F."/>
            <person name="Silar P."/>
            <person name="Natvig D.O."/>
            <person name="Lalanne C."/>
            <person name="Gautier V."/>
            <person name="Ament-Velasquez S.L."/>
            <person name="Kruys A."/>
            <person name="Hutchinson M.I."/>
            <person name="Powell A.J."/>
            <person name="Barry K."/>
            <person name="Miller A.N."/>
            <person name="Grigoriev I.V."/>
            <person name="Debuchy R."/>
            <person name="Gladieux P."/>
            <person name="Hiltunen Thoren M."/>
            <person name="Johannesson H."/>
        </authorList>
    </citation>
    <scope>NUCLEOTIDE SEQUENCE</scope>
    <source>
        <strain evidence="3">CBS 359.72</strain>
    </source>
</reference>